<feature type="domain" description="FLYWCH-type" evidence="4">
    <location>
        <begin position="5"/>
        <end position="63"/>
    </location>
</feature>
<evidence type="ECO:0000256" key="3">
    <source>
        <dbReference type="ARBA" id="ARBA00022833"/>
    </source>
</evidence>
<protein>
    <recommendedName>
        <fullName evidence="8">MULE transposase domain-containing protein</fullName>
    </recommendedName>
</protein>
<evidence type="ECO:0000313" key="7">
    <source>
        <dbReference type="Proteomes" id="UP001160148"/>
    </source>
</evidence>
<keyword evidence="3" id="KW-0862">Zinc</keyword>
<sequence>MAKAIETFRGREIYVHDGYMYIFDAFSANKLKKFWRCRYKDSCKARIHTLVETNKFLKQINEHSTHDSEAANIEANSAVTKMKKRARETMEPTSNTINECTSGLSQAGKGALTADGALKKQIRRTRREIQAAPDAPKDLVSLIIPLNYQSYSPSEGVTEQFLLHDSGPGVDRILIFCRPQNLNILSESSNWYVDGTFKVAPHLFSQVYVILSKYLDGVHPLIYALLPDKKNQTYERLFKIIIELKPGLKPKSIACDFEQAAIKAIKNNFSEVQIHGCLFHLTKNFRLKMGDLELFSKYKNDAEFSIYIKMILALAFVKIYDIYNSVNLLYDELPEEIFPLLEWFEENYIGTVVRNRRRNPLFPPIIWNVHDRVLNKDDRTNNHAEACQIVVLIYKWQLTIRHYGHLYHV</sequence>
<evidence type="ECO:0000256" key="2">
    <source>
        <dbReference type="ARBA" id="ARBA00022771"/>
    </source>
</evidence>
<organism evidence="6 7">
    <name type="scientific">Macrosiphum euphorbiae</name>
    <name type="common">potato aphid</name>
    <dbReference type="NCBI Taxonomy" id="13131"/>
    <lineage>
        <taxon>Eukaryota</taxon>
        <taxon>Metazoa</taxon>
        <taxon>Ecdysozoa</taxon>
        <taxon>Arthropoda</taxon>
        <taxon>Hexapoda</taxon>
        <taxon>Insecta</taxon>
        <taxon>Pterygota</taxon>
        <taxon>Neoptera</taxon>
        <taxon>Paraneoptera</taxon>
        <taxon>Hemiptera</taxon>
        <taxon>Sternorrhyncha</taxon>
        <taxon>Aphidomorpha</taxon>
        <taxon>Aphidoidea</taxon>
        <taxon>Aphididae</taxon>
        <taxon>Macrosiphini</taxon>
        <taxon>Macrosiphum</taxon>
    </lineage>
</organism>
<dbReference type="AlphaFoldDB" id="A0AAV0Y7I3"/>
<keyword evidence="2" id="KW-0863">Zinc-finger</keyword>
<dbReference type="Gene3D" id="2.20.25.240">
    <property type="match status" value="1"/>
</dbReference>
<name>A0AAV0Y7I3_9HEMI</name>
<keyword evidence="1" id="KW-0479">Metal-binding</keyword>
<reference evidence="6 7" key="1">
    <citation type="submission" date="2023-01" db="EMBL/GenBank/DDBJ databases">
        <authorList>
            <person name="Whitehead M."/>
        </authorList>
    </citation>
    <scope>NUCLEOTIDE SEQUENCE [LARGE SCALE GENOMIC DNA]</scope>
</reference>
<dbReference type="Pfam" id="PF04500">
    <property type="entry name" value="FLYWCH"/>
    <property type="match status" value="1"/>
</dbReference>
<dbReference type="InterPro" id="IPR018289">
    <property type="entry name" value="MULE_transposase_dom"/>
</dbReference>
<dbReference type="EMBL" id="CARXXK010001428">
    <property type="protein sequence ID" value="CAI6376112.1"/>
    <property type="molecule type" value="Genomic_DNA"/>
</dbReference>
<dbReference type="Pfam" id="PF10551">
    <property type="entry name" value="MULE"/>
    <property type="match status" value="1"/>
</dbReference>
<dbReference type="GO" id="GO:0008270">
    <property type="term" value="F:zinc ion binding"/>
    <property type="evidence" value="ECO:0007669"/>
    <property type="project" value="UniProtKB-KW"/>
</dbReference>
<keyword evidence="7" id="KW-1185">Reference proteome</keyword>
<gene>
    <name evidence="6" type="ORF">MEUPH1_LOCUS29523</name>
</gene>
<evidence type="ECO:0000313" key="6">
    <source>
        <dbReference type="EMBL" id="CAI6376112.1"/>
    </source>
</evidence>
<dbReference type="InterPro" id="IPR007588">
    <property type="entry name" value="Znf_FLYWCH"/>
</dbReference>
<dbReference type="Proteomes" id="UP001160148">
    <property type="component" value="Unassembled WGS sequence"/>
</dbReference>
<accession>A0AAV0Y7I3</accession>
<evidence type="ECO:0000259" key="4">
    <source>
        <dbReference type="Pfam" id="PF04500"/>
    </source>
</evidence>
<evidence type="ECO:0008006" key="8">
    <source>
        <dbReference type="Google" id="ProtNLM"/>
    </source>
</evidence>
<dbReference type="PANTHER" id="PTHR47160:SF10">
    <property type="entry name" value="MULE TRANSPOSASE DOMAIN-CONTAINING PROTEIN"/>
    <property type="match status" value="1"/>
</dbReference>
<proteinExistence type="predicted"/>
<evidence type="ECO:0000259" key="5">
    <source>
        <dbReference type="Pfam" id="PF10551"/>
    </source>
</evidence>
<feature type="domain" description="MULE transposase" evidence="5">
    <location>
        <begin position="191"/>
        <end position="284"/>
    </location>
</feature>
<dbReference type="PANTHER" id="PTHR47160">
    <property type="entry name" value="PUTATIVE-RELATED"/>
    <property type="match status" value="1"/>
</dbReference>
<comment type="caution">
    <text evidence="6">The sequence shown here is derived from an EMBL/GenBank/DDBJ whole genome shotgun (WGS) entry which is preliminary data.</text>
</comment>
<evidence type="ECO:0000256" key="1">
    <source>
        <dbReference type="ARBA" id="ARBA00022723"/>
    </source>
</evidence>